<dbReference type="InterPro" id="IPR036412">
    <property type="entry name" value="HAD-like_sf"/>
</dbReference>
<dbReference type="Gene3D" id="3.40.50.1000">
    <property type="entry name" value="HAD superfamily/HAD-like"/>
    <property type="match status" value="1"/>
</dbReference>
<sequence>MRLQVNEFLQSHYKGITEWTIQDHAKMIENFQQGWVTEYVYPKLSNIKPIPKDQFQTAWAALSPHRREEYGQRVQVFPHVLPLVSLLHHSSIVMGIGTSRDDGSLLSLRKHNREFDEVFKQMKCCITKDAIHHAKPHPETFLCVAEGLGVPPGECLVFEDSVNGIKAAKAAGMACVGVLSHPFVSLDGYGADVIVNSLEEVTKEFLEGHFDIKGLNPK</sequence>
<organism evidence="1">
    <name type="scientific">Arcella intermedia</name>
    <dbReference type="NCBI Taxonomy" id="1963864"/>
    <lineage>
        <taxon>Eukaryota</taxon>
        <taxon>Amoebozoa</taxon>
        <taxon>Tubulinea</taxon>
        <taxon>Elardia</taxon>
        <taxon>Arcellinida</taxon>
        <taxon>Sphaerothecina</taxon>
        <taxon>Arcellidae</taxon>
        <taxon>Arcella</taxon>
    </lineage>
</organism>
<dbReference type="InterPro" id="IPR006439">
    <property type="entry name" value="HAD-SF_hydro_IA"/>
</dbReference>
<dbReference type="EMBL" id="GIBP01006949">
    <property type="protein sequence ID" value="NDV35918.1"/>
    <property type="molecule type" value="Transcribed_RNA"/>
</dbReference>
<dbReference type="PANTHER" id="PTHR18901:SF38">
    <property type="entry name" value="PSEUDOURIDINE-5'-PHOSPHATASE"/>
    <property type="match status" value="1"/>
</dbReference>
<reference evidence="1" key="1">
    <citation type="journal article" date="2020" name="J. Eukaryot. Microbiol.">
        <title>De novo Sequencing, Assembly and Annotation of the Transcriptome for the Free-Living Testate Amoeba Arcella intermedia.</title>
        <authorList>
            <person name="Ribeiro G.M."/>
            <person name="Porfirio-Sousa A.L."/>
            <person name="Maurer-Alcala X.X."/>
            <person name="Katz L.A."/>
            <person name="Lahr D.J.G."/>
        </authorList>
    </citation>
    <scope>NUCLEOTIDE SEQUENCE</scope>
</reference>
<dbReference type="InterPro" id="IPR023214">
    <property type="entry name" value="HAD_sf"/>
</dbReference>
<dbReference type="CDD" id="cd07505">
    <property type="entry name" value="HAD_BPGM-like"/>
    <property type="match status" value="1"/>
</dbReference>
<dbReference type="AlphaFoldDB" id="A0A6B2LGP8"/>
<dbReference type="NCBIfam" id="TIGR01509">
    <property type="entry name" value="HAD-SF-IA-v3"/>
    <property type="match status" value="1"/>
</dbReference>
<dbReference type="PANTHER" id="PTHR18901">
    <property type="entry name" value="2-DEOXYGLUCOSE-6-PHOSPHATE PHOSPHATASE 2"/>
    <property type="match status" value="1"/>
</dbReference>
<name>A0A6B2LGP8_9EUKA</name>
<proteinExistence type="predicted"/>
<evidence type="ECO:0000313" key="1">
    <source>
        <dbReference type="EMBL" id="NDV35918.1"/>
    </source>
</evidence>
<protein>
    <submittedName>
        <fullName evidence="1">Uncharacterized protein</fullName>
    </submittedName>
</protein>
<dbReference type="SUPFAM" id="SSF56784">
    <property type="entry name" value="HAD-like"/>
    <property type="match status" value="1"/>
</dbReference>
<accession>A0A6B2LGP8</accession>
<dbReference type="Pfam" id="PF00702">
    <property type="entry name" value="Hydrolase"/>
    <property type="match status" value="1"/>
</dbReference>